<dbReference type="PANTHER" id="PTHR46797">
    <property type="entry name" value="HTH-TYPE TRANSCRIPTIONAL REGULATOR"/>
    <property type="match status" value="1"/>
</dbReference>
<dbReference type="InterPro" id="IPR001387">
    <property type="entry name" value="Cro/C1-type_HTH"/>
</dbReference>
<dbReference type="EMBL" id="CP040973">
    <property type="protein sequence ID" value="QDC61050.1"/>
    <property type="molecule type" value="Genomic_DNA"/>
</dbReference>
<organism evidence="3 4">
    <name type="scientific">Candidatus Methylopumilus universalis</name>
    <dbReference type="NCBI Taxonomy" id="2588536"/>
    <lineage>
        <taxon>Bacteria</taxon>
        <taxon>Pseudomonadati</taxon>
        <taxon>Pseudomonadota</taxon>
        <taxon>Betaproteobacteria</taxon>
        <taxon>Nitrosomonadales</taxon>
        <taxon>Methylophilaceae</taxon>
        <taxon>Candidatus Methylopumilus</taxon>
    </lineage>
</organism>
<dbReference type="Proteomes" id="UP000312702">
    <property type="component" value="Chromosome"/>
</dbReference>
<dbReference type="SMART" id="SM00530">
    <property type="entry name" value="HTH_XRE"/>
    <property type="match status" value="1"/>
</dbReference>
<dbReference type="InterPro" id="IPR050807">
    <property type="entry name" value="TransReg_Diox_bact_type"/>
</dbReference>
<name>A0ABX5VUF7_9PROT</name>
<dbReference type="PROSITE" id="PS50943">
    <property type="entry name" value="HTH_CROC1"/>
    <property type="match status" value="1"/>
</dbReference>
<proteinExistence type="predicted"/>
<accession>A0ABX5VUF7</accession>
<gene>
    <name evidence="3" type="ORF">FIT74_02510</name>
</gene>
<keyword evidence="4" id="KW-1185">Reference proteome</keyword>
<keyword evidence="1" id="KW-0238">DNA-binding</keyword>
<protein>
    <submittedName>
        <fullName evidence="3">Helix-turn-helix transcriptional regulator</fullName>
    </submittedName>
</protein>
<dbReference type="PANTHER" id="PTHR46797:SF1">
    <property type="entry name" value="METHYLPHOSPHONATE SYNTHASE"/>
    <property type="match status" value="1"/>
</dbReference>
<evidence type="ECO:0000256" key="1">
    <source>
        <dbReference type="ARBA" id="ARBA00023125"/>
    </source>
</evidence>
<evidence type="ECO:0000313" key="4">
    <source>
        <dbReference type="Proteomes" id="UP000312702"/>
    </source>
</evidence>
<dbReference type="SUPFAM" id="SSF47413">
    <property type="entry name" value="lambda repressor-like DNA-binding domains"/>
    <property type="match status" value="1"/>
</dbReference>
<feature type="domain" description="HTH cro/C1-type" evidence="2">
    <location>
        <begin position="15"/>
        <end position="69"/>
    </location>
</feature>
<dbReference type="RefSeq" id="WP_139884283.1">
    <property type="nucleotide sequence ID" value="NZ_CP040973.1"/>
</dbReference>
<sequence length="80" mass="8967">MILLAKLDDAFGKTLKSRRCSSNLSQEQLGLKSGLSRPYISELEMGKKDPSLFTIFKLSDALKVKPSFFIEEIEQVISIS</sequence>
<dbReference type="Pfam" id="PF01381">
    <property type="entry name" value="HTH_3"/>
    <property type="match status" value="1"/>
</dbReference>
<evidence type="ECO:0000259" key="2">
    <source>
        <dbReference type="PROSITE" id="PS50943"/>
    </source>
</evidence>
<dbReference type="InterPro" id="IPR010982">
    <property type="entry name" value="Lambda_DNA-bd_dom_sf"/>
</dbReference>
<dbReference type="Gene3D" id="1.10.260.40">
    <property type="entry name" value="lambda repressor-like DNA-binding domains"/>
    <property type="match status" value="1"/>
</dbReference>
<reference evidence="3 4" key="1">
    <citation type="journal article" date="2019" name="ISME J.">
        <title>Evolution in action: habitat transition from sediment to the pelagial leads to genome streamlining in Methylophilaceae.</title>
        <authorList>
            <person name="Salcher M."/>
            <person name="Schaefle D."/>
            <person name="Kaspar M."/>
            <person name="Neuenschwander S.M."/>
            <person name="Ghai R."/>
        </authorList>
    </citation>
    <scope>NUCLEOTIDE SEQUENCE [LARGE SCALE GENOMIC DNA]</scope>
    <source>
        <strain evidence="3 4">MMS-VI-25</strain>
    </source>
</reference>
<evidence type="ECO:0000313" key="3">
    <source>
        <dbReference type="EMBL" id="QDC61050.1"/>
    </source>
</evidence>
<dbReference type="CDD" id="cd00093">
    <property type="entry name" value="HTH_XRE"/>
    <property type="match status" value="1"/>
</dbReference>